<reference evidence="2 3" key="2">
    <citation type="submission" date="2018-11" db="EMBL/GenBank/DDBJ databases">
        <authorList>
            <consortium name="Pathogen Informatics"/>
        </authorList>
    </citation>
    <scope>NUCLEOTIDE SEQUENCE [LARGE SCALE GENOMIC DNA]</scope>
</reference>
<feature type="compositionally biased region" description="Low complexity" evidence="1">
    <location>
        <begin position="122"/>
        <end position="132"/>
    </location>
</feature>
<reference evidence="4" key="1">
    <citation type="submission" date="2016-06" db="UniProtKB">
        <authorList>
            <consortium name="WormBaseParasite"/>
        </authorList>
    </citation>
    <scope>IDENTIFICATION</scope>
</reference>
<dbReference type="Proteomes" id="UP000050794">
    <property type="component" value="Unassembled WGS sequence"/>
</dbReference>
<dbReference type="EMBL" id="UYWY01027828">
    <property type="protein sequence ID" value="VDM51277.1"/>
    <property type="molecule type" value="Genomic_DNA"/>
</dbReference>
<evidence type="ECO:0000313" key="2">
    <source>
        <dbReference type="EMBL" id="VDM51277.1"/>
    </source>
</evidence>
<keyword evidence="3" id="KW-1185">Reference proteome</keyword>
<evidence type="ECO:0000256" key="1">
    <source>
        <dbReference type="SAM" id="MobiDB-lite"/>
    </source>
</evidence>
<accession>A0A183VGT6</accession>
<sequence length="187" mass="19993">MRSAQLVSVEKRRARADIPPGALELARSFRVFHKLMVTSREIFKKANASIALPKGSPLNSGSSSARGAQTSLFITGATSQPKNPVGLTNITSAPLPQLQKSGLISAPPNEPSMKEDEDENSESTTTTASSTTRGGVEPSPAVNEERKPYLVRGVLFSVYDISSGSEISYFGYSPTWFGMYLGVVVHG</sequence>
<dbReference type="AlphaFoldDB" id="A0A183VGT6"/>
<evidence type="ECO:0000313" key="4">
    <source>
        <dbReference type="WBParaSite" id="TCNE_0001996001-mRNA-1"/>
    </source>
</evidence>
<gene>
    <name evidence="2" type="ORF">TCNE_LOCUS19956</name>
</gene>
<name>A0A183VGT6_TOXCA</name>
<dbReference type="WBParaSite" id="TCNE_0001996001-mRNA-1">
    <property type="protein sequence ID" value="TCNE_0001996001-mRNA-1"/>
    <property type="gene ID" value="TCNE_0001996001"/>
</dbReference>
<feature type="region of interest" description="Disordered" evidence="1">
    <location>
        <begin position="99"/>
        <end position="144"/>
    </location>
</feature>
<protein>
    <submittedName>
        <fullName evidence="2 4">Uncharacterized protein</fullName>
    </submittedName>
</protein>
<evidence type="ECO:0000313" key="3">
    <source>
        <dbReference type="Proteomes" id="UP000050794"/>
    </source>
</evidence>
<organism evidence="3 4">
    <name type="scientific">Toxocara canis</name>
    <name type="common">Canine roundworm</name>
    <dbReference type="NCBI Taxonomy" id="6265"/>
    <lineage>
        <taxon>Eukaryota</taxon>
        <taxon>Metazoa</taxon>
        <taxon>Ecdysozoa</taxon>
        <taxon>Nematoda</taxon>
        <taxon>Chromadorea</taxon>
        <taxon>Rhabditida</taxon>
        <taxon>Spirurina</taxon>
        <taxon>Ascaridomorpha</taxon>
        <taxon>Ascaridoidea</taxon>
        <taxon>Toxocaridae</taxon>
        <taxon>Toxocara</taxon>
    </lineage>
</organism>
<proteinExistence type="predicted"/>